<evidence type="ECO:0000256" key="1">
    <source>
        <dbReference type="ARBA" id="ARBA00022603"/>
    </source>
</evidence>
<evidence type="ECO:0000256" key="8">
    <source>
        <dbReference type="ARBA" id="ARBA00093594"/>
    </source>
</evidence>
<evidence type="ECO:0000259" key="11">
    <source>
        <dbReference type="Pfam" id="PF00588"/>
    </source>
</evidence>
<name>A0A397A851_APHAT</name>
<comment type="caution">
    <text evidence="12">The sequence shown here is derived from an EMBL/GenBank/DDBJ whole genome shotgun (WGS) entry which is preliminary data.</text>
</comment>
<keyword evidence="2" id="KW-0808">Transferase</keyword>
<dbReference type="InterPro" id="IPR045330">
    <property type="entry name" value="TRM3/TARBP1"/>
</dbReference>
<dbReference type="GO" id="GO:0030488">
    <property type="term" value="P:tRNA methylation"/>
    <property type="evidence" value="ECO:0007669"/>
    <property type="project" value="InterPro"/>
</dbReference>
<proteinExistence type="predicted"/>
<dbReference type="SUPFAM" id="SSF75217">
    <property type="entry name" value="alpha/beta knot"/>
    <property type="match status" value="1"/>
</dbReference>
<comment type="function">
    <text evidence="7">S-adenosyl-L-methionine-dependent 2'-O-ribose methyltransferase that catalyzes the formation of 2'-O-methylguanosine at position 18 (Gm18) in a subset of tRNA. Selectively mediates Gm18 methylation of tRNAGln-TTG/CTG and tRNASer-TGA/GCT. Gm18 modification can enhance the stability of modified tRNAs.</text>
</comment>
<evidence type="ECO:0000256" key="3">
    <source>
        <dbReference type="ARBA" id="ARBA00022691"/>
    </source>
</evidence>
<dbReference type="EMBL" id="QUTA01008428">
    <property type="protein sequence ID" value="RHY03722.1"/>
    <property type="molecule type" value="Genomic_DNA"/>
</dbReference>
<feature type="non-terminal residue" evidence="12">
    <location>
        <position position="1"/>
    </location>
</feature>
<dbReference type="InterPro" id="IPR029026">
    <property type="entry name" value="tRNA_m1G_MTases_N"/>
</dbReference>
<organism evidence="12 13">
    <name type="scientific">Aphanomyces astaci</name>
    <name type="common">Crayfish plague agent</name>
    <dbReference type="NCBI Taxonomy" id="112090"/>
    <lineage>
        <taxon>Eukaryota</taxon>
        <taxon>Sar</taxon>
        <taxon>Stramenopiles</taxon>
        <taxon>Oomycota</taxon>
        <taxon>Saprolegniomycetes</taxon>
        <taxon>Saprolegniales</taxon>
        <taxon>Verrucalvaceae</taxon>
        <taxon>Aphanomyces</taxon>
    </lineage>
</organism>
<dbReference type="FunFam" id="3.40.1280.10:FF:000010">
    <property type="entry name" value="probable methyltransferase TARBP1"/>
    <property type="match status" value="1"/>
</dbReference>
<dbReference type="Pfam" id="PF00588">
    <property type="entry name" value="SpoU_methylase"/>
    <property type="match status" value="1"/>
</dbReference>
<dbReference type="PANTHER" id="PTHR12029:SF11">
    <property type="entry name" value="METHYLTRANSFERASE TARBP1-RELATED"/>
    <property type="match status" value="1"/>
</dbReference>
<evidence type="ECO:0000256" key="5">
    <source>
        <dbReference type="ARBA" id="ARBA00022990"/>
    </source>
</evidence>
<dbReference type="PANTHER" id="PTHR12029">
    <property type="entry name" value="RNA METHYLTRANSFERASE"/>
    <property type="match status" value="1"/>
</dbReference>
<evidence type="ECO:0000256" key="4">
    <source>
        <dbReference type="ARBA" id="ARBA00022884"/>
    </source>
</evidence>
<dbReference type="GO" id="GO:0003723">
    <property type="term" value="F:RNA binding"/>
    <property type="evidence" value="ECO:0007669"/>
    <property type="project" value="UniProtKB-KW"/>
</dbReference>
<dbReference type="Gene3D" id="3.40.1280.10">
    <property type="match status" value="1"/>
</dbReference>
<sequence length="638" mass="71417">LTLRKPTTTTTYTQQFVLAKYAVLSSLLSTCWALPPTLLQAILDTTLDALPTAGNDPLVLEHMVHVIRMVLPFTVFNLPTDDDKQNHLDDVFSQVWTAYADSRKPNSLTHAVIQCVFQPRLMPLVDVRSLALPQDAPLACHGLVDKLTTALLELQLKPEYQIPQMVNSDGFGRQLRSWQALCVLSRFVQTHTVDRIHELLWHKSFLNHNLPQIRYFIELFAMRVAVAFPKSSFPHIQALLQNVHLMPQLSASLLLVASVSLRLLPVDDTPQLHLDTLLLMVPWLNSTHGHTRTIVQFVALTLLPYFLAKEATASTVQFLQPTLRYLSTNKECKRMFRRQTDQMATFEPEKECTLAGLLMGTLNEFDEIVPISIVEQIKESLSASFAQFLKEDRRHGGQYQASVAGGLVLPSSAQEAPPPSSFSSSLEVPVGDDDQVIVQRKIDPNATAFLDELLAQTQAESLRDKQVNARRRRHQPVVVCASLVDKLPNVAGLARTCEIFNASKLLIPNMAMTHDILFRQISVTANKWVDMEEVPPSNVRPYLHRMKQQGYTVVALEQTSSSACLSTFVFPEKCVIVLGNEKEGIPVDILQAVDLCVEIPQMGVIRSLNVHVSGAILLWNYTQQRLLARQGTPTTLLP</sequence>
<feature type="domain" description="tRNA/rRNA methyltransferase SpoU type" evidence="11">
    <location>
        <begin position="477"/>
        <end position="619"/>
    </location>
</feature>
<dbReference type="EC" id="2.1.1.34" evidence="8"/>
<accession>A0A397A851</accession>
<keyword evidence="5" id="KW-0007">Acetylation</keyword>
<evidence type="ECO:0000256" key="7">
    <source>
        <dbReference type="ARBA" id="ARBA00093361"/>
    </source>
</evidence>
<dbReference type="InterPro" id="IPR001537">
    <property type="entry name" value="SpoU_MeTrfase"/>
</dbReference>
<evidence type="ECO:0000256" key="10">
    <source>
        <dbReference type="ARBA" id="ARBA00093656"/>
    </source>
</evidence>
<evidence type="ECO:0000313" key="12">
    <source>
        <dbReference type="EMBL" id="RHY03722.1"/>
    </source>
</evidence>
<evidence type="ECO:0000256" key="9">
    <source>
        <dbReference type="ARBA" id="ARBA00093636"/>
    </source>
</evidence>
<protein>
    <recommendedName>
        <fullName evidence="9">tRNA (guanosine(18)-2'-O)-methyltransferase TARBP1</fullName>
        <ecNumber evidence="8">2.1.1.34</ecNumber>
    </recommendedName>
    <alternativeName>
        <fullName evidence="10">TAR RNA-binding protein 1</fullName>
    </alternativeName>
</protein>
<dbReference type="AlphaFoldDB" id="A0A397A851"/>
<keyword evidence="1" id="KW-0489">Methyltransferase</keyword>
<dbReference type="InterPro" id="IPR044748">
    <property type="entry name" value="Trm3/TARBP1_C"/>
</dbReference>
<dbReference type="InterPro" id="IPR029028">
    <property type="entry name" value="Alpha/beta_knot_MTases"/>
</dbReference>
<dbReference type="VEuPathDB" id="FungiDB:H257_06569"/>
<evidence type="ECO:0000313" key="13">
    <source>
        <dbReference type="Proteomes" id="UP000266239"/>
    </source>
</evidence>
<keyword evidence="3" id="KW-0949">S-adenosyl-L-methionine</keyword>
<comment type="catalytic activity">
    <reaction evidence="6">
        <text>guanosine(18) in tRNA + S-adenosyl-L-methionine = 2'-O-methylguanosine(18) in tRNA + S-adenosyl-L-homocysteine + H(+)</text>
        <dbReference type="Rhea" id="RHEA:20077"/>
        <dbReference type="Rhea" id="RHEA-COMP:10190"/>
        <dbReference type="Rhea" id="RHEA-COMP:10192"/>
        <dbReference type="ChEBI" id="CHEBI:15378"/>
        <dbReference type="ChEBI" id="CHEBI:57856"/>
        <dbReference type="ChEBI" id="CHEBI:59789"/>
        <dbReference type="ChEBI" id="CHEBI:74269"/>
        <dbReference type="ChEBI" id="CHEBI:74445"/>
        <dbReference type="EC" id="2.1.1.34"/>
    </reaction>
    <physiologicalReaction direction="left-to-right" evidence="6">
        <dbReference type="Rhea" id="RHEA:20078"/>
    </physiologicalReaction>
</comment>
<dbReference type="GO" id="GO:0141100">
    <property type="term" value="F:tRNA (guanine(18)-2'-O)-methyltransferase activity"/>
    <property type="evidence" value="ECO:0007669"/>
    <property type="project" value="UniProtKB-EC"/>
</dbReference>
<keyword evidence="4" id="KW-0694">RNA-binding</keyword>
<evidence type="ECO:0000256" key="6">
    <source>
        <dbReference type="ARBA" id="ARBA00093266"/>
    </source>
</evidence>
<dbReference type="CDD" id="cd18091">
    <property type="entry name" value="SpoU-like_TRM3-like"/>
    <property type="match status" value="1"/>
</dbReference>
<reference evidence="12 13" key="1">
    <citation type="submission" date="2018-08" db="EMBL/GenBank/DDBJ databases">
        <title>Aphanomyces genome sequencing and annotation.</title>
        <authorList>
            <person name="Minardi D."/>
            <person name="Oidtmann B."/>
            <person name="Van Der Giezen M."/>
            <person name="Studholme D.J."/>
        </authorList>
    </citation>
    <scope>NUCLEOTIDE SEQUENCE [LARGE SCALE GENOMIC DNA]</scope>
    <source>
        <strain evidence="12 13">Yx</strain>
    </source>
</reference>
<dbReference type="Proteomes" id="UP000266239">
    <property type="component" value="Unassembled WGS sequence"/>
</dbReference>
<gene>
    <name evidence="12" type="ORF">DYB25_010036</name>
</gene>
<evidence type="ECO:0000256" key="2">
    <source>
        <dbReference type="ARBA" id="ARBA00022679"/>
    </source>
</evidence>